<dbReference type="PANTHER" id="PTHR11070">
    <property type="entry name" value="UVRD / RECB / PCRA DNA HELICASE FAMILY MEMBER"/>
    <property type="match status" value="1"/>
</dbReference>
<name>A0ABR7LIY7_9ACTN</name>
<organism evidence="9 10">
    <name type="scientific">Actinomadura alba</name>
    <dbReference type="NCBI Taxonomy" id="406431"/>
    <lineage>
        <taxon>Bacteria</taxon>
        <taxon>Bacillati</taxon>
        <taxon>Actinomycetota</taxon>
        <taxon>Actinomycetes</taxon>
        <taxon>Streptosporangiales</taxon>
        <taxon>Thermomonosporaceae</taxon>
        <taxon>Actinomadura</taxon>
    </lineage>
</organism>
<keyword evidence="10" id="KW-1185">Reference proteome</keyword>
<keyword evidence="6" id="KW-0175">Coiled coil</keyword>
<dbReference type="InterPro" id="IPR027417">
    <property type="entry name" value="P-loop_NTPase"/>
</dbReference>
<keyword evidence="3 5" id="KW-0347">Helicase</keyword>
<reference evidence="9 10" key="1">
    <citation type="submission" date="2020-06" db="EMBL/GenBank/DDBJ databases">
        <title>Actinomadura xiongansis sp. nov., isolated from soil of Baiyangdian.</title>
        <authorList>
            <person name="Zhang X."/>
        </authorList>
    </citation>
    <scope>NUCLEOTIDE SEQUENCE [LARGE SCALE GENOMIC DNA]</scope>
    <source>
        <strain evidence="9 10">HBUM206468</strain>
    </source>
</reference>
<evidence type="ECO:0000256" key="3">
    <source>
        <dbReference type="ARBA" id="ARBA00022806"/>
    </source>
</evidence>
<keyword evidence="4 5" id="KW-0067">ATP-binding</keyword>
<dbReference type="Pfam" id="PF13538">
    <property type="entry name" value="UvrD_C_2"/>
    <property type="match status" value="1"/>
</dbReference>
<evidence type="ECO:0000256" key="5">
    <source>
        <dbReference type="PROSITE-ProRule" id="PRU00560"/>
    </source>
</evidence>
<gene>
    <name evidence="9" type="ORF">HKK74_04470</name>
</gene>
<dbReference type="InterPro" id="IPR000212">
    <property type="entry name" value="DNA_helicase_UvrD/REP"/>
</dbReference>
<proteinExistence type="predicted"/>
<feature type="binding site" evidence="5">
    <location>
        <begin position="201"/>
        <end position="208"/>
    </location>
    <ligand>
        <name>ATP</name>
        <dbReference type="ChEBI" id="CHEBI:30616"/>
    </ligand>
</feature>
<evidence type="ECO:0000256" key="4">
    <source>
        <dbReference type="ARBA" id="ARBA00022840"/>
    </source>
</evidence>
<dbReference type="InterPro" id="IPR027785">
    <property type="entry name" value="UvrD-like_helicase_C"/>
</dbReference>
<evidence type="ECO:0000313" key="10">
    <source>
        <dbReference type="Proteomes" id="UP000805614"/>
    </source>
</evidence>
<dbReference type="PANTHER" id="PTHR11070:SF45">
    <property type="entry name" value="DNA 3'-5' HELICASE"/>
    <property type="match status" value="1"/>
</dbReference>
<dbReference type="EMBL" id="JABVEC010000002">
    <property type="protein sequence ID" value="MBC6464753.1"/>
    <property type="molecule type" value="Genomic_DNA"/>
</dbReference>
<dbReference type="Proteomes" id="UP000805614">
    <property type="component" value="Unassembled WGS sequence"/>
</dbReference>
<sequence>MSSAVKDQEIAAEQERVDVAYARLEEMREDAKNMIKEGYRQAQAGTKASLVDRDAMVHQAALRVQALNIADDGLVFGRLDLTGGEARYVGRVGVRTRDHDSLVIDWRAPAAEAFYQATPEDPREVIRRRVLHSRGDRVIDIEDDLLDPGAADGLTIVGDGAFLASLARTREGPMRDIVATIQREQDEVIRAPADGTVIVRGGPGTGKTAVALHRVAYLLFRHRRRFGSRGVLIVGPNPRFTSYIRRVLPSLGEGSATLRSLGDLVEGVTATAHDTPELAAVKGAGSMARVLRRAVTDHPPGAADSVTVVHAGVVVRLDRSRLDRVRQNVHRRSRGNVNTARGRAGEQLVDALWNRFVEIGGLSDAAGTKRSEFAANIRDQRTFTDFLATWWPVRRPLDVLLSLGDAQRLSSAAGRDLSGHQVGLLAASWSAEAARTYQDVALLDEIDNLLGAPPRTWAGANEDDEDPYASDGINIFTGERTGSGQPAMRELTTTIERMERARRVDDGVEESREYAHIVVDEAQDLSPMQWRMLGRRGRQATWTVVEDPAQSAWEDLDASRQAMDAALGSRARRDFALTTNYRNSVEIADVAARVLTLAVPGAVPARAVRASGYEPAVTVTGSGDLADAVREAVTTLLDQVEGTIGVIVPLAVTGPAEVAASAVTPQADGQIALPIGDQLPRSQSPAGTRPGPPAESRPETAAAASGRDRRALVAGFPDRVQVLDVLEAKGLEFDAAVIVAPEEVAVQSPRGLRTLYVAVSRATQRLTVLTADPHWRDLLDHSPA</sequence>
<feature type="domain" description="UvrD-like helicase ATP-binding" evidence="8">
    <location>
        <begin position="180"/>
        <end position="584"/>
    </location>
</feature>
<keyword evidence="1 5" id="KW-0547">Nucleotide-binding</keyword>
<dbReference type="RefSeq" id="WP_187241740.1">
    <property type="nucleotide sequence ID" value="NZ_BAAAOK010000008.1"/>
</dbReference>
<keyword evidence="2 5" id="KW-0378">Hydrolase</keyword>
<protein>
    <submittedName>
        <fullName evidence="9">AAA family ATPase</fullName>
    </submittedName>
</protein>
<dbReference type="InterPro" id="IPR014016">
    <property type="entry name" value="UvrD-like_ATP-bd"/>
</dbReference>
<dbReference type="SUPFAM" id="SSF52540">
    <property type="entry name" value="P-loop containing nucleoside triphosphate hydrolases"/>
    <property type="match status" value="1"/>
</dbReference>
<evidence type="ECO:0000313" key="9">
    <source>
        <dbReference type="EMBL" id="MBC6464753.1"/>
    </source>
</evidence>
<dbReference type="Gene3D" id="3.40.50.300">
    <property type="entry name" value="P-loop containing nucleotide triphosphate hydrolases"/>
    <property type="match status" value="3"/>
</dbReference>
<comment type="caution">
    <text evidence="9">The sequence shown here is derived from an EMBL/GenBank/DDBJ whole genome shotgun (WGS) entry which is preliminary data.</text>
</comment>
<evidence type="ECO:0000256" key="6">
    <source>
        <dbReference type="SAM" id="Coils"/>
    </source>
</evidence>
<accession>A0ABR7LIY7</accession>
<evidence type="ECO:0000256" key="7">
    <source>
        <dbReference type="SAM" id="MobiDB-lite"/>
    </source>
</evidence>
<evidence type="ECO:0000256" key="1">
    <source>
        <dbReference type="ARBA" id="ARBA00022741"/>
    </source>
</evidence>
<feature type="coiled-coil region" evidence="6">
    <location>
        <begin position="10"/>
        <end position="41"/>
    </location>
</feature>
<evidence type="ECO:0000256" key="2">
    <source>
        <dbReference type="ARBA" id="ARBA00022801"/>
    </source>
</evidence>
<dbReference type="PROSITE" id="PS51198">
    <property type="entry name" value="UVRD_HELICASE_ATP_BIND"/>
    <property type="match status" value="1"/>
</dbReference>
<dbReference type="Pfam" id="PF13245">
    <property type="entry name" value="AAA_19"/>
    <property type="match status" value="1"/>
</dbReference>
<feature type="region of interest" description="Disordered" evidence="7">
    <location>
        <begin position="675"/>
        <end position="708"/>
    </location>
</feature>
<evidence type="ECO:0000259" key="8">
    <source>
        <dbReference type="PROSITE" id="PS51198"/>
    </source>
</evidence>